<evidence type="ECO:0000313" key="4">
    <source>
        <dbReference type="Proteomes" id="UP000002051"/>
    </source>
</evidence>
<sequence>MTYFQRVMLILPEGLVRKEFAGDDQGEEERMTSERRRERYNENSDFHSSY</sequence>
<gene>
    <name evidence="2" type="ordered locus">MTR_2g095020</name>
</gene>
<evidence type="ECO:0000313" key="2">
    <source>
        <dbReference type="EMBL" id="KEH39358.1"/>
    </source>
</evidence>
<name>A0A072VD68_MEDTR</name>
<organism evidence="2 4">
    <name type="scientific">Medicago truncatula</name>
    <name type="common">Barrel medic</name>
    <name type="synonym">Medicago tribuloides</name>
    <dbReference type="NCBI Taxonomy" id="3880"/>
    <lineage>
        <taxon>Eukaryota</taxon>
        <taxon>Viridiplantae</taxon>
        <taxon>Streptophyta</taxon>
        <taxon>Embryophyta</taxon>
        <taxon>Tracheophyta</taxon>
        <taxon>Spermatophyta</taxon>
        <taxon>Magnoliopsida</taxon>
        <taxon>eudicotyledons</taxon>
        <taxon>Gunneridae</taxon>
        <taxon>Pentapetalae</taxon>
        <taxon>rosids</taxon>
        <taxon>fabids</taxon>
        <taxon>Fabales</taxon>
        <taxon>Fabaceae</taxon>
        <taxon>Papilionoideae</taxon>
        <taxon>50 kb inversion clade</taxon>
        <taxon>NPAAA clade</taxon>
        <taxon>Hologalegina</taxon>
        <taxon>IRL clade</taxon>
        <taxon>Trifolieae</taxon>
        <taxon>Medicago</taxon>
    </lineage>
</organism>
<dbReference type="Proteomes" id="UP000002051">
    <property type="component" value="Chromosome 2"/>
</dbReference>
<proteinExistence type="predicted"/>
<dbReference type="HOGENOM" id="CLU_3127327_0_0_1"/>
<feature type="region of interest" description="Disordered" evidence="1">
    <location>
        <begin position="21"/>
        <end position="50"/>
    </location>
</feature>
<feature type="compositionally biased region" description="Basic and acidic residues" evidence="1">
    <location>
        <begin position="28"/>
        <end position="50"/>
    </location>
</feature>
<evidence type="ECO:0000256" key="1">
    <source>
        <dbReference type="SAM" id="MobiDB-lite"/>
    </source>
</evidence>
<reference evidence="2 4" key="2">
    <citation type="journal article" date="2014" name="BMC Genomics">
        <title>An improved genome release (version Mt4.0) for the model legume Medicago truncatula.</title>
        <authorList>
            <person name="Tang H."/>
            <person name="Krishnakumar V."/>
            <person name="Bidwell S."/>
            <person name="Rosen B."/>
            <person name="Chan A."/>
            <person name="Zhou S."/>
            <person name="Gentzbittel L."/>
            <person name="Childs K.L."/>
            <person name="Yandell M."/>
            <person name="Gundlach H."/>
            <person name="Mayer K.F."/>
            <person name="Schwartz D.C."/>
            <person name="Town C.D."/>
        </authorList>
    </citation>
    <scope>GENOME REANNOTATION</scope>
    <source>
        <strain evidence="2">A17</strain>
        <strain evidence="3 4">cv. Jemalong A17</strain>
    </source>
</reference>
<dbReference type="EMBL" id="CM001218">
    <property type="protein sequence ID" value="KEH39358.1"/>
    <property type="molecule type" value="Genomic_DNA"/>
</dbReference>
<protein>
    <submittedName>
        <fullName evidence="2 3">Uncharacterized protein</fullName>
    </submittedName>
</protein>
<accession>A0A072VD68</accession>
<reference evidence="3" key="3">
    <citation type="submission" date="2015-04" db="UniProtKB">
        <authorList>
            <consortium name="EnsemblPlants"/>
        </authorList>
    </citation>
    <scope>IDENTIFICATION</scope>
    <source>
        <strain evidence="3">cv. Jemalong A17</strain>
    </source>
</reference>
<keyword evidence="4" id="KW-1185">Reference proteome</keyword>
<dbReference type="AlphaFoldDB" id="A0A072VD68"/>
<dbReference type="EnsemblPlants" id="KEH39358">
    <property type="protein sequence ID" value="KEH39358"/>
    <property type="gene ID" value="MTR_2g095020"/>
</dbReference>
<reference evidence="2 4" key="1">
    <citation type="journal article" date="2011" name="Nature">
        <title>The Medicago genome provides insight into the evolution of rhizobial symbioses.</title>
        <authorList>
            <person name="Young N.D."/>
            <person name="Debelle F."/>
            <person name="Oldroyd G.E."/>
            <person name="Geurts R."/>
            <person name="Cannon S.B."/>
            <person name="Udvardi M.K."/>
            <person name="Benedito V.A."/>
            <person name="Mayer K.F."/>
            <person name="Gouzy J."/>
            <person name="Schoof H."/>
            <person name="Van de Peer Y."/>
            <person name="Proost S."/>
            <person name="Cook D.R."/>
            <person name="Meyers B.C."/>
            <person name="Spannagl M."/>
            <person name="Cheung F."/>
            <person name="De Mita S."/>
            <person name="Krishnakumar V."/>
            <person name="Gundlach H."/>
            <person name="Zhou S."/>
            <person name="Mudge J."/>
            <person name="Bharti A.K."/>
            <person name="Murray J.D."/>
            <person name="Naoumkina M.A."/>
            <person name="Rosen B."/>
            <person name="Silverstein K.A."/>
            <person name="Tang H."/>
            <person name="Rombauts S."/>
            <person name="Zhao P.X."/>
            <person name="Zhou P."/>
            <person name="Barbe V."/>
            <person name="Bardou P."/>
            <person name="Bechner M."/>
            <person name="Bellec A."/>
            <person name="Berger A."/>
            <person name="Berges H."/>
            <person name="Bidwell S."/>
            <person name="Bisseling T."/>
            <person name="Choisne N."/>
            <person name="Couloux A."/>
            <person name="Denny R."/>
            <person name="Deshpande S."/>
            <person name="Dai X."/>
            <person name="Doyle J.J."/>
            <person name="Dudez A.M."/>
            <person name="Farmer A.D."/>
            <person name="Fouteau S."/>
            <person name="Franken C."/>
            <person name="Gibelin C."/>
            <person name="Gish J."/>
            <person name="Goldstein S."/>
            <person name="Gonzalez A.J."/>
            <person name="Green P.J."/>
            <person name="Hallab A."/>
            <person name="Hartog M."/>
            <person name="Hua A."/>
            <person name="Humphray S.J."/>
            <person name="Jeong D.H."/>
            <person name="Jing Y."/>
            <person name="Jocker A."/>
            <person name="Kenton S.M."/>
            <person name="Kim D.J."/>
            <person name="Klee K."/>
            <person name="Lai H."/>
            <person name="Lang C."/>
            <person name="Lin S."/>
            <person name="Macmil S.L."/>
            <person name="Magdelenat G."/>
            <person name="Matthews L."/>
            <person name="McCorrison J."/>
            <person name="Monaghan E.L."/>
            <person name="Mun J.H."/>
            <person name="Najar F.Z."/>
            <person name="Nicholson C."/>
            <person name="Noirot C."/>
            <person name="O'Bleness M."/>
            <person name="Paule C.R."/>
            <person name="Poulain J."/>
            <person name="Prion F."/>
            <person name="Qin B."/>
            <person name="Qu C."/>
            <person name="Retzel E.F."/>
            <person name="Riddle C."/>
            <person name="Sallet E."/>
            <person name="Samain S."/>
            <person name="Samson N."/>
            <person name="Sanders I."/>
            <person name="Saurat O."/>
            <person name="Scarpelli C."/>
            <person name="Schiex T."/>
            <person name="Segurens B."/>
            <person name="Severin A.J."/>
            <person name="Sherrier D.J."/>
            <person name="Shi R."/>
            <person name="Sims S."/>
            <person name="Singer S.R."/>
            <person name="Sinharoy S."/>
            <person name="Sterck L."/>
            <person name="Viollet A."/>
            <person name="Wang B.B."/>
            <person name="Wang K."/>
            <person name="Wang M."/>
            <person name="Wang X."/>
            <person name="Warfsmann J."/>
            <person name="Weissenbach J."/>
            <person name="White D.D."/>
            <person name="White J.D."/>
            <person name="Wiley G.B."/>
            <person name="Wincker P."/>
            <person name="Xing Y."/>
            <person name="Yang L."/>
            <person name="Yao Z."/>
            <person name="Ying F."/>
            <person name="Zhai J."/>
            <person name="Zhou L."/>
            <person name="Zuber A."/>
            <person name="Denarie J."/>
            <person name="Dixon R.A."/>
            <person name="May G.D."/>
            <person name="Schwartz D.C."/>
            <person name="Rogers J."/>
            <person name="Quetier F."/>
            <person name="Town C.D."/>
            <person name="Roe B.A."/>
        </authorList>
    </citation>
    <scope>NUCLEOTIDE SEQUENCE [LARGE SCALE GENOMIC DNA]</scope>
    <source>
        <strain evidence="2">A17</strain>
        <strain evidence="3 4">cv. Jemalong A17</strain>
    </source>
</reference>
<evidence type="ECO:0000313" key="3">
    <source>
        <dbReference type="EnsemblPlants" id="KEH39358"/>
    </source>
</evidence>